<dbReference type="InterPro" id="IPR024983">
    <property type="entry name" value="CHAT_dom"/>
</dbReference>
<reference evidence="2 3" key="1">
    <citation type="journal article" date="2021" name="Int. J. Syst. Evol. Microbiol.">
        <title>Reticulibacter mediterranei gen. nov., sp. nov., within the new family Reticulibacteraceae fam. nov., and Ktedonospora formicarum gen. nov., sp. nov., Ktedonobacter robiniae sp. nov., Dictyobacter formicarum sp. nov. and Dictyobacter arantiisoli sp. nov., belonging to the class Ktedonobacteria.</title>
        <authorList>
            <person name="Yabe S."/>
            <person name="Zheng Y."/>
            <person name="Wang C.M."/>
            <person name="Sakai Y."/>
            <person name="Abe K."/>
            <person name="Yokota A."/>
            <person name="Donadio S."/>
            <person name="Cavaletti L."/>
            <person name="Monciardini P."/>
        </authorList>
    </citation>
    <scope>NUCLEOTIDE SEQUENCE [LARGE SCALE GENOMIC DNA]</scope>
    <source>
        <strain evidence="2 3">SOSP1-9</strain>
    </source>
</reference>
<dbReference type="Pfam" id="PF12770">
    <property type="entry name" value="CHAT"/>
    <property type="match status" value="1"/>
</dbReference>
<name>A0ABQ3VQS5_9CHLR</name>
<gene>
    <name evidence="2" type="ORF">KSZ_60620</name>
</gene>
<evidence type="ECO:0000313" key="2">
    <source>
        <dbReference type="EMBL" id="GHO88056.1"/>
    </source>
</evidence>
<sequence length="343" mass="38431">MNKIKILFLSANPILTPHLHLDEEVRTITERIRATEFRDTLELFSAWAVQPRDILLLLNIHKPHIVHFSGHGSKDGNLLFADSDKGGAFVSVRTLKTVFTVLKDNIRLVVFNACYTQPQAIAISKTIDCVIGTNQAIGDQAAIVFAASLYQAIGFGCSIRNAYDQGKAALLLEGFEEEKAPRLYVKKNLDASQINLLQKSKAEDISFEQVRQVLALCSRRAIFADQHSELSVKAMFDSLKQCRIALQKIVVFVTPETMQRLVVGIINELDHIERIEKNSLIHFFDEVDESKSSIIKILIELTKAAGIPYTLPATLITDYGDDPWVDGLLPSGYCRKTDQMLFE</sequence>
<organism evidence="2 3">
    <name type="scientific">Dictyobacter formicarum</name>
    <dbReference type="NCBI Taxonomy" id="2778368"/>
    <lineage>
        <taxon>Bacteria</taxon>
        <taxon>Bacillati</taxon>
        <taxon>Chloroflexota</taxon>
        <taxon>Ktedonobacteria</taxon>
        <taxon>Ktedonobacterales</taxon>
        <taxon>Dictyobacteraceae</taxon>
        <taxon>Dictyobacter</taxon>
    </lineage>
</organism>
<dbReference type="Proteomes" id="UP000635565">
    <property type="component" value="Unassembled WGS sequence"/>
</dbReference>
<protein>
    <recommendedName>
        <fullName evidence="1">CHAT domain-containing protein</fullName>
    </recommendedName>
</protein>
<proteinExistence type="predicted"/>
<keyword evidence="3" id="KW-1185">Reference proteome</keyword>
<evidence type="ECO:0000259" key="1">
    <source>
        <dbReference type="Pfam" id="PF12770"/>
    </source>
</evidence>
<evidence type="ECO:0000313" key="3">
    <source>
        <dbReference type="Proteomes" id="UP000635565"/>
    </source>
</evidence>
<comment type="caution">
    <text evidence="2">The sequence shown here is derived from an EMBL/GenBank/DDBJ whole genome shotgun (WGS) entry which is preliminary data.</text>
</comment>
<dbReference type="EMBL" id="BNJJ01000021">
    <property type="protein sequence ID" value="GHO88056.1"/>
    <property type="molecule type" value="Genomic_DNA"/>
</dbReference>
<accession>A0ABQ3VQS5</accession>
<dbReference type="RefSeq" id="WP_201365607.1">
    <property type="nucleotide sequence ID" value="NZ_BNJJ01000021.1"/>
</dbReference>
<feature type="domain" description="CHAT" evidence="1">
    <location>
        <begin position="24"/>
        <end position="152"/>
    </location>
</feature>